<proteinExistence type="predicted"/>
<feature type="region of interest" description="Disordered" evidence="1">
    <location>
        <begin position="2063"/>
        <end position="2083"/>
    </location>
</feature>
<feature type="region of interest" description="Disordered" evidence="1">
    <location>
        <begin position="3394"/>
        <end position="3413"/>
    </location>
</feature>
<organism evidence="2 3">
    <name type="scientific">Leishmania tarentolae</name>
    <name type="common">Sauroleishmania tarentolae</name>
    <dbReference type="NCBI Taxonomy" id="5689"/>
    <lineage>
        <taxon>Eukaryota</taxon>
        <taxon>Discoba</taxon>
        <taxon>Euglenozoa</taxon>
        <taxon>Kinetoplastea</taxon>
        <taxon>Metakinetoplastina</taxon>
        <taxon>Trypanosomatida</taxon>
        <taxon>Trypanosomatidae</taxon>
        <taxon>Leishmaniinae</taxon>
        <taxon>Leishmania</taxon>
        <taxon>lizard Leishmania</taxon>
    </lineage>
</organism>
<gene>
    <name evidence="2" type="ORF">LtaPh_0803051</name>
</gene>
<evidence type="ECO:0000313" key="2">
    <source>
        <dbReference type="EMBL" id="GET86161.1"/>
    </source>
</evidence>
<dbReference type="EMBL" id="BLBS01000009">
    <property type="protein sequence ID" value="GET86161.1"/>
    <property type="molecule type" value="Genomic_DNA"/>
</dbReference>
<feature type="region of interest" description="Disordered" evidence="1">
    <location>
        <begin position="4095"/>
        <end position="4129"/>
    </location>
</feature>
<accession>A0A640KAK0</accession>
<feature type="region of interest" description="Disordered" evidence="1">
    <location>
        <begin position="2484"/>
        <end position="2503"/>
    </location>
</feature>
<keyword evidence="3" id="KW-1185">Reference proteome</keyword>
<evidence type="ECO:0000256" key="1">
    <source>
        <dbReference type="SAM" id="MobiDB-lite"/>
    </source>
</evidence>
<feature type="region of interest" description="Disordered" evidence="1">
    <location>
        <begin position="3903"/>
        <end position="3925"/>
    </location>
</feature>
<evidence type="ECO:0000313" key="3">
    <source>
        <dbReference type="Proteomes" id="UP000419144"/>
    </source>
</evidence>
<comment type="caution">
    <text evidence="2">The sequence shown here is derived from an EMBL/GenBank/DDBJ whole genome shotgun (WGS) entry which is preliminary data.</text>
</comment>
<feature type="region of interest" description="Disordered" evidence="1">
    <location>
        <begin position="268"/>
        <end position="290"/>
    </location>
</feature>
<sequence length="4234" mass="455533">MAKHLTGQLTRLVQSSEWSLCLADLLRCAVTSEVNTLRATAVAYRVLSDRTPLVNCVAPPCTDQLRQAVEALLRYHEGLPATSLAAAIPSQLLQVTASAANPLSSSVDASVVRPSAHEWLCVVTLLMATCAIRHSTDSVGARRAPLALTAPAVRPVAPLAGIYSPDAVVAAITYFRTVTRPWEIALDQSIVERARRRVATARRQQGGGLRRVRAGARGSSMGHALRIGRRDSPIPRWSHSWTCAARAGSTRAAASTFVPSFVDGEERSGSHSYESLPSSSPSSRPRQPRVTRRLAAAWQLACMESYRQAHVGYISNTAGRESSCIWACAAEEELRARFQRALRWRSDPAEQCAGDEAPVTEAELRSIAAFVVESYVSLQEKLERCHRQSDALVLATRASGVVSGLHWQLFVLLILVDEVCVTLSDSNACSTRTPNRNGGVTESSALHECIVLMASTQLCILGHSHFQRSMASVDGASTRHSEADVREASPAASHNAHALRATRRLVEGVVDLWAKEDEGVVLSPERTDTIDVCSPDSWLGRQICCLAEPTFSPLHEAQRHGDESGAVPLSPLLLLRLLVECTSWHGDCAADHVNSAQHLRHVGAAVLLIECVLARASKGKRVHYCVAKLRGALRLSPHFVCEDEQVGSTVRQRTPTPRPRAWCHSWSSHKGGRLHGETAALPAVTARFVCQVLDGCPPWMSRLLLLLPQSTPEGSRLTTDVPGTPLDLDVLAEELVLLAPGMAFSAAWRQRHTCAVKRMRCMSPTASAPTLKRADVRDVGASSGVASTSSGVVSPDFLEHNLPLRPRATLEQVYSRLCTSSAGTATVLLPAWWQALSSPFLSSIFSQLNPPAISRTVEAMLAMLRLLPPVESTVHHEECARARRSAGAVSPEAKADECGEAGKGAGVTEAPSSVRAIYCILASIPTDDARAEVSQMLLSRFCTAMTESARWGGDDNADLTTERVHGAGVCLAFFLACATTSAHDQAAATQHLLEAVTSVLNGRWHGQHRRRGSGSVYAALRTWWPGAMGSIMLLRHAQLAQEASPYESSASKEPGSAEEPQRSSLVSLSPALHLAVWWEGQSGLQAASDAPELCLGDSCHWKGMRIMRLCTTAAHLAAMPTITSTAFASQQQRSPLQASPTAAAEAARMACTAVYDMMSLEQMSHLALASATGGLSTRASQIPCVCALATAEAGVSRFDGYRRCGDRATSIFTHAMTAAPQSGGRALNILQHRHGRLLTDQQHASLVEAMHEFSKQRSVKQALALFYAHERKNRRLRLGEVQLFAETAKRAPLSFLVRLLLYVPPPCQSAVLARAIITGAWKAYQRARHPNSRQIEAATAERHRGCHLENAPLASDVRRRSCRRLEQAWYESVAVARRALALLPSAGGGDGCGEEEQHRTFSILQRLICARPRSLRTSASPRRGSSSSTDASVCADEWDSDAVQSDQMLAALLRSSSRSSHWLHVLQSASAHRSVEELCQVIEFCDANSDSATAVRAYLRFANARVTSSARTHASSTPAHDVLKRRDSTVDTNGAWAMPLLPLDICVPLLRLASMYVVAACDDDAATYGVSMTSSRSTRVSLTALVAYAEAHEMPSELSVREAPREGAALMPHSLGSRAVAEDAEMAILLRTRAALEEGDAAASNIAAEDANESAGVTSKQVSDAMVRKSGSDAHVKGTPVSAFTAAAAATSRSTAYAMNCIAAVQRLSWALPASLRCVMHADSAFIPLVAVLQDALRWCPLRPRSTPAREGAATATDGLAAAAHDSLAACADSDEPATVDIVTRLLAAVFRLDGAETVEMVDAARPRPLPSLVMSAPQTVRDINVAPAMADVAGGDATSSMMVIRHSFVCRVARANQDFWHLVRHSHTLLSYVWDYLWELYRLEVTVLWVSPAQQQRAYLAVAECAQVIVAALQALDVWAAEMRAHEARVRVNSGDDNHQVHHQNCLTGTRSGAPMSTSLEWSLRSSVDKWRAELRSGILRRLHARLFAEDGLSDVTGSRRGETVPAMSSCCLTAFGVEDPTSAAIAYVAAVIRHRSRAFESCAPTNLLMQRAVDPIAATSPEAFDKPPSRSLMGGESATPPREARQLLWGTTKQYYDALRQLLSISLPMSGGAGSGMPAHLSRLAMENLSYVLRCVTATAAAPPARCPHTISTVTESEADAITALLSRMAAADGMLRHIASLVLHASVLMEAMEAAPRTPNAELLRTLWCLSSALQYAAVLVDECMAWWTLLDLEAAAAADAAAASELLGDRGAPGGDVGNVFGSVNGSRVVNHALTHVRGQIQRLVASLAVLYVSGWCGRVHERLPEVIRARLWSRDESRAQHLRVCLVLQHYVTVSGDAAVPARLARATETLQHALTRYPSSLASSTETNDARALQLSGFADFNALVDGKGRGGTELEDCTAAAAMQTLERTLLAYLTLSKRADGMVMIPPDQMTVVSITALEASLQRAVMARLSPTHVALLERLLPALLDDGCHTSAALEATPREGSDEVPQPTWCRGDTATDRSLGATCTVATALWRQLLRLGKESKSETASDVTRSDDDHTEIPALHGERLAVHAALLSRNALVMMGVVRHPLLRHYHLAEARRAQWRQVQGGAGSDGSVSATQAPPCEWLKKLLLYAAEPDPVAERREASSDEADESALSSAWMAAGSTLRHRGGGELFCTSSSGPLALLSAQPLRERFVSALTLAVLRDTSLMCEGPTCTHIASAPKPVDGDTTAALSPSLCSPFVSSSVVAAVAAQRRECMLLELMQHLSYVAPHAVYTAARWITGTPYPPDACAQVSSFPAEALPQAKLNCSMLSCTDVTTLRRLRVALLSCGPWPVHAARTLLEYATRVQRAATEAAAHAGDGLRATMPFPEAVALYEQLQQKQRESTRHGIAETPCALMVTARHQVDAVHNVRSPLLPCVLQHDGGGPAAFTSRAHSSSAPVWSSTTDTVCTAHARGGSFTAVSSPLSPFAPVTPNFPVTSTRHGQCTGTGGALSAIQLACEEGARLVKAIGTSTAPAVRDAAARMVLRMHDLATAPSHSACVDLLSDAAFSAEVMALPTKHVAAVMMLFWQTLLVRTTELDCCQQNWSSAGDNDGVVVAEAHNRTRNLPLREAVCRTHDCVTVLDVYAVFCLLVSRMYDWVTAIASPVSQAKGQQWRTRGQRQLRCLKRELAAYWVAVLADDVMMRKPVFQCSTTSEADAICARIDAYCRSGADECALRSPTSDLVTLASQLRRAQARLPTVSQERSSETEGDKAAEELSRLQQELGTQLRDAGARLTLLPPSATAEHVSTLGRDDVQASPAQAWSLWPPAASETYRLRASLRKSSDENIVANTTVRNPLSVVTYVSAWKREHASAPPARQPNKRVARFRGESTEATTPRAYDVNGATCALLPTVCLPSSSEAQGSRQPRASRGSSRSISKRTAVSLTDIWRAVDAFVRRGCLGLACVPRGGHHKAPEGSPACCSDVDAMETNSLPEEVESPTAGISPVGAGVVMQTLLDLVSLEDARLQKEQQQSRRQHPRLPSHTILSGDMLHVLSVLRQLRQRLLPPLPGTAAMASGAHDREGTLTTVTADNQSTLASSVSPWASFTPLSCVCALRTRLTRLRDDLGPVRPGSPSLVPQPSGSMAWHSYLHVLHLCGDGLLDRVAHRRGRRNLSSAATLTCVAHQLQLLASLSTLAEQVADSPVLPALRSRLLNEQDAQRIICFQLRGLQRIRDHVCILGWSVEQHRELQLAQQSLLATVTAIGALQRRSHHGRQQRLRGEEACDVSATARIKLSAGVRSQGTAEMHESHVNHVEQATAACFYPALAHLLREISAASPSRTVAAEAARETFSSRLCSPAEDRVRCSGDSATEVVTTFAGAAAAARRRRRLLCPRPLQTTATTTTAESNNAASALLATVYGALSEAHEQKRSGSTHRPQKIDDGHTSMASAATPTDPFCELHALLSAIVAAVQRRSRDTDPLLLLEFLNGKECEALLPLAAACRSLLPGDAHEGRGPWRICILVQPECAPYSGGWSDPVRSPAPVAATLCIHAGDVCNRGGAEPCHTGPTAAGGPRGQGKRWNNCEVVCDVLRLSRGGCTRQPTAPSAVGAVVGPLYRPPRGHLQPATEPAQRKGLAPRRRGQRAQRSQCPAGGCKRAAVANPQCVERDVREGRGRGASRVDVRVRVRPCCSRVVYCGVRSGRRAWQLGAHVREMHDTWGHRNGPREDSCVQRCSRYRGPLPRSAAGSRRRRQWSWGN</sequence>
<dbReference type="VEuPathDB" id="TriTrypDB:LtaPh_0803051"/>
<name>A0A640KAK0_LEITA</name>
<feature type="region of interest" description="Disordered" evidence="1">
    <location>
        <begin position="1044"/>
        <end position="1064"/>
    </location>
</feature>
<reference evidence="2" key="1">
    <citation type="submission" date="2019-11" db="EMBL/GenBank/DDBJ databases">
        <title>Leishmania tarentolae CDS.</title>
        <authorList>
            <person name="Goto Y."/>
            <person name="Yamagishi J."/>
        </authorList>
    </citation>
    <scope>NUCLEOTIDE SEQUENCE [LARGE SCALE GENOMIC DNA]</scope>
    <source>
        <strain evidence="2">Parrot Tar II</strain>
    </source>
</reference>
<dbReference type="Proteomes" id="UP000419144">
    <property type="component" value="Unassembled WGS sequence"/>
</dbReference>
<protein>
    <submittedName>
        <fullName evidence="2">Uncharacterized protein</fullName>
    </submittedName>
</protein>
<feature type="compositionally biased region" description="Low complexity" evidence="1">
    <location>
        <begin position="270"/>
        <end position="285"/>
    </location>
</feature>
<dbReference type="OrthoDB" id="267208at2759"/>